<feature type="domain" description="GGDEF" evidence="6">
    <location>
        <begin position="695"/>
        <end position="834"/>
    </location>
</feature>
<dbReference type="SMART" id="SM00267">
    <property type="entry name" value="GGDEF"/>
    <property type="match status" value="1"/>
</dbReference>
<feature type="domain" description="EAL" evidence="5">
    <location>
        <begin position="843"/>
        <end position="1097"/>
    </location>
</feature>
<dbReference type="CDD" id="cd00130">
    <property type="entry name" value="PAS"/>
    <property type="match status" value="3"/>
</dbReference>
<dbReference type="PROSITE" id="PS50112">
    <property type="entry name" value="PAS"/>
    <property type="match status" value="3"/>
</dbReference>
<sequence>MNGLNSACMAWLVCCLAATSGAAAPASGPATPAHIRVVSDNNYPPFVFLDSDGKPQGYEVDMWRLFQAHTGIQVELAPTDWATAQKELQSGRADVIDMLYRTPSREALYDFSAPYATLSIGIYVDRRISGIRDASALRGFPVGVERGDACVDKLQSMGITDLRLYTGYREIIQAATQGDLRVFCMDEYPAEFYLYRYSALDRYYRAFVLYTDHFHRAVRKGNTPMLRAVERGMALVTPAERAALRGRWLEQPSIQKHYERIIGIALGVVLALVALMALWVWALRRTVAARTYALREEEGKLRAIFDASPDAMWVKDREGIYRDGNDRVVELFRIGRKDLIGHRCDELFDAEFASRIQVMDEEVMRLGRHHTYLSPVDAGEDTTRRFEIIKVPLYTPEGSVRGVLSVARDVTERLQTEARLQLWAHAFQNATFGVVIFDARTHRIIAANPTFARERGYTPEEMVGMLADALYPPDLVAERAAARLEIDRQEHAMWETEHLARDGRRFPVLLDCSIFHDDDGNARYALVYAQDITGREQAESELRLAAAAFQAQEALMVMDADRMIQRVNMAFTALTGFRSDEVMGKHSSMLRSPQHEPAFYERLWEQVQREGFWQGERWIRIKQGEPRVVRTTISAVMDAAGQVSHFVCSMIDLTSEREAHASVDRMTFFDPLTDLPNRHFLHGRLQHLLGGTGAGGAALLLIDLDHFKRVNDLRGHAAGDRLLSLVAQRLRGLLGDECVLSHFNGGTFALLVPCHAEDPAVRSTLVRDCAEGVREALREPFQLDDGAPVGVTASIGWVELVPGRDSPESVLKEAELAMYDAKAGGRDQVRRFVPAMQVELARREALVGDLRRAIADETLQWHLQAQVNRWGGVIGAEMLLRWTRPCGEQVSPEQFIPIAEENGLVLPLGDWVLRQACARLAAWSVQPRCRDLSLAVNVSARQFAQPDFVDGVCRVLAAAGADPARLTLEITETAILGDLAEAAAKLHRLRAHGIRIALDDFGTGYSSLAYLSRLPLDQLKIDHAFVARLPENANDAMVAQTIIGMGRGLDLEVVAEGVETVAQRDFLMAQGCDTFQGFLISRPMPPPMFEAMLAEQPAQD</sequence>
<feature type="domain" description="PAC" evidence="4">
    <location>
        <begin position="369"/>
        <end position="422"/>
    </location>
</feature>
<dbReference type="Gene3D" id="3.30.70.270">
    <property type="match status" value="1"/>
</dbReference>
<dbReference type="EMBL" id="JBFOHK010000003">
    <property type="protein sequence ID" value="MEW9572416.1"/>
    <property type="molecule type" value="Genomic_DNA"/>
</dbReference>
<feature type="domain" description="PAC" evidence="4">
    <location>
        <begin position="613"/>
        <end position="665"/>
    </location>
</feature>
<dbReference type="NCBIfam" id="TIGR00229">
    <property type="entry name" value="sensory_box"/>
    <property type="match status" value="3"/>
</dbReference>
<keyword evidence="1" id="KW-1133">Transmembrane helix</keyword>
<dbReference type="Proteomes" id="UP001556220">
    <property type="component" value="Unassembled WGS sequence"/>
</dbReference>
<dbReference type="SMART" id="SM00091">
    <property type="entry name" value="PAS"/>
    <property type="match status" value="3"/>
</dbReference>
<dbReference type="CDD" id="cd01949">
    <property type="entry name" value="GGDEF"/>
    <property type="match status" value="1"/>
</dbReference>
<dbReference type="InterPro" id="IPR001610">
    <property type="entry name" value="PAC"/>
</dbReference>
<protein>
    <submittedName>
        <fullName evidence="7">EAL domain-containing protein</fullName>
    </submittedName>
</protein>
<dbReference type="SUPFAM" id="SSF53850">
    <property type="entry name" value="Periplasmic binding protein-like II"/>
    <property type="match status" value="1"/>
</dbReference>
<reference evidence="7 8" key="1">
    <citation type="submission" date="2024-06" db="EMBL/GenBank/DDBJ databases">
        <authorList>
            <person name="Woo H."/>
        </authorList>
    </citation>
    <scope>NUCLEOTIDE SEQUENCE [LARGE SCALE GENOMIC DNA]</scope>
    <source>
        <strain evidence="7 8">Si-c</strain>
    </source>
</reference>
<dbReference type="NCBIfam" id="TIGR00254">
    <property type="entry name" value="GGDEF"/>
    <property type="match status" value="1"/>
</dbReference>
<keyword evidence="8" id="KW-1185">Reference proteome</keyword>
<dbReference type="SUPFAM" id="SSF55785">
    <property type="entry name" value="PYP-like sensor domain (PAS domain)"/>
    <property type="match status" value="3"/>
</dbReference>
<feature type="domain" description="PAS" evidence="3">
    <location>
        <begin position="419"/>
        <end position="489"/>
    </location>
</feature>
<evidence type="ECO:0000313" key="7">
    <source>
        <dbReference type="EMBL" id="MEW9572416.1"/>
    </source>
</evidence>
<evidence type="ECO:0000259" key="3">
    <source>
        <dbReference type="PROSITE" id="PS50112"/>
    </source>
</evidence>
<evidence type="ECO:0000313" key="8">
    <source>
        <dbReference type="Proteomes" id="UP001556220"/>
    </source>
</evidence>
<dbReference type="InterPro" id="IPR052155">
    <property type="entry name" value="Biofilm_reg_signaling"/>
</dbReference>
<dbReference type="InterPro" id="IPR000014">
    <property type="entry name" value="PAS"/>
</dbReference>
<keyword evidence="1" id="KW-0472">Membrane</keyword>
<dbReference type="InterPro" id="IPR000160">
    <property type="entry name" value="GGDEF_dom"/>
</dbReference>
<dbReference type="Pfam" id="PF08448">
    <property type="entry name" value="PAS_4"/>
    <property type="match status" value="2"/>
</dbReference>
<feature type="domain" description="PAS" evidence="3">
    <location>
        <begin position="297"/>
        <end position="367"/>
    </location>
</feature>
<dbReference type="InterPro" id="IPR001633">
    <property type="entry name" value="EAL_dom"/>
</dbReference>
<keyword evidence="2" id="KW-0732">Signal</keyword>
<comment type="caution">
    <text evidence="7">The sequence shown here is derived from an EMBL/GenBank/DDBJ whole genome shotgun (WGS) entry which is preliminary data.</text>
</comment>
<dbReference type="CDD" id="cd13706">
    <property type="entry name" value="PBP2_HisK_like_1"/>
    <property type="match status" value="1"/>
</dbReference>
<dbReference type="InterPro" id="IPR001638">
    <property type="entry name" value="Solute-binding_3/MltF_N"/>
</dbReference>
<feature type="domain" description="PAS" evidence="3">
    <location>
        <begin position="538"/>
        <end position="610"/>
    </location>
</feature>
<dbReference type="PROSITE" id="PS50883">
    <property type="entry name" value="EAL"/>
    <property type="match status" value="1"/>
</dbReference>
<dbReference type="SUPFAM" id="SSF141868">
    <property type="entry name" value="EAL domain-like"/>
    <property type="match status" value="1"/>
</dbReference>
<dbReference type="InterPro" id="IPR043128">
    <property type="entry name" value="Rev_trsase/Diguanyl_cyclase"/>
</dbReference>
<dbReference type="Gene3D" id="3.20.20.450">
    <property type="entry name" value="EAL domain"/>
    <property type="match status" value="1"/>
</dbReference>
<feature type="chain" id="PRO_5045532737" evidence="2">
    <location>
        <begin position="24"/>
        <end position="1100"/>
    </location>
</feature>
<dbReference type="Gene3D" id="3.40.190.10">
    <property type="entry name" value="Periplasmic binding protein-like II"/>
    <property type="match status" value="2"/>
</dbReference>
<keyword evidence="1" id="KW-0812">Transmembrane</keyword>
<name>A0ABV3QF08_9GAMM</name>
<dbReference type="InterPro" id="IPR013767">
    <property type="entry name" value="PAS_fold"/>
</dbReference>
<dbReference type="Pfam" id="PF00497">
    <property type="entry name" value="SBP_bac_3"/>
    <property type="match status" value="1"/>
</dbReference>
<dbReference type="PANTHER" id="PTHR44757">
    <property type="entry name" value="DIGUANYLATE CYCLASE DGCP"/>
    <property type="match status" value="1"/>
</dbReference>
<dbReference type="Pfam" id="PF00990">
    <property type="entry name" value="GGDEF"/>
    <property type="match status" value="1"/>
</dbReference>
<dbReference type="SMART" id="SM00052">
    <property type="entry name" value="EAL"/>
    <property type="match status" value="1"/>
</dbReference>
<dbReference type="CDD" id="cd01948">
    <property type="entry name" value="EAL"/>
    <property type="match status" value="1"/>
</dbReference>
<dbReference type="RefSeq" id="WP_367854488.1">
    <property type="nucleotide sequence ID" value="NZ_JBFOHK010000003.1"/>
</dbReference>
<feature type="signal peptide" evidence="2">
    <location>
        <begin position="1"/>
        <end position="23"/>
    </location>
</feature>
<evidence type="ECO:0000256" key="1">
    <source>
        <dbReference type="SAM" id="Phobius"/>
    </source>
</evidence>
<dbReference type="SMART" id="SM00086">
    <property type="entry name" value="PAC"/>
    <property type="match status" value="2"/>
</dbReference>
<organism evidence="7 8">
    <name type="scientific">Rhodanobacter lycopersici</name>
    <dbReference type="NCBI Taxonomy" id="3162487"/>
    <lineage>
        <taxon>Bacteria</taxon>
        <taxon>Pseudomonadati</taxon>
        <taxon>Pseudomonadota</taxon>
        <taxon>Gammaproteobacteria</taxon>
        <taxon>Lysobacterales</taxon>
        <taxon>Rhodanobacteraceae</taxon>
        <taxon>Rhodanobacter</taxon>
    </lineage>
</organism>
<proteinExistence type="predicted"/>
<dbReference type="PROSITE" id="PS50113">
    <property type="entry name" value="PAC"/>
    <property type="match status" value="3"/>
</dbReference>
<dbReference type="PROSITE" id="PS50887">
    <property type="entry name" value="GGDEF"/>
    <property type="match status" value="1"/>
</dbReference>
<feature type="transmembrane region" description="Helical" evidence="1">
    <location>
        <begin position="261"/>
        <end position="282"/>
    </location>
</feature>
<dbReference type="Pfam" id="PF00563">
    <property type="entry name" value="EAL"/>
    <property type="match status" value="1"/>
</dbReference>
<dbReference type="InterPro" id="IPR013656">
    <property type="entry name" value="PAS_4"/>
</dbReference>
<evidence type="ECO:0000259" key="5">
    <source>
        <dbReference type="PROSITE" id="PS50883"/>
    </source>
</evidence>
<gene>
    <name evidence="7" type="ORF">ABQJ54_11705</name>
</gene>
<feature type="domain" description="PAC" evidence="4">
    <location>
        <begin position="492"/>
        <end position="544"/>
    </location>
</feature>
<evidence type="ECO:0000259" key="6">
    <source>
        <dbReference type="PROSITE" id="PS50887"/>
    </source>
</evidence>
<dbReference type="InterPro" id="IPR035919">
    <property type="entry name" value="EAL_sf"/>
</dbReference>
<evidence type="ECO:0000256" key="2">
    <source>
        <dbReference type="SAM" id="SignalP"/>
    </source>
</evidence>
<dbReference type="InterPro" id="IPR000700">
    <property type="entry name" value="PAS-assoc_C"/>
</dbReference>
<dbReference type="SMART" id="SM00062">
    <property type="entry name" value="PBPb"/>
    <property type="match status" value="1"/>
</dbReference>
<dbReference type="SUPFAM" id="SSF55073">
    <property type="entry name" value="Nucleotide cyclase"/>
    <property type="match status" value="1"/>
</dbReference>
<dbReference type="PANTHER" id="PTHR44757:SF2">
    <property type="entry name" value="BIOFILM ARCHITECTURE MAINTENANCE PROTEIN MBAA"/>
    <property type="match status" value="1"/>
</dbReference>
<dbReference type="Gene3D" id="3.30.450.20">
    <property type="entry name" value="PAS domain"/>
    <property type="match status" value="3"/>
</dbReference>
<evidence type="ECO:0000259" key="4">
    <source>
        <dbReference type="PROSITE" id="PS50113"/>
    </source>
</evidence>
<accession>A0ABV3QF08</accession>
<dbReference type="InterPro" id="IPR035965">
    <property type="entry name" value="PAS-like_dom_sf"/>
</dbReference>
<dbReference type="InterPro" id="IPR029787">
    <property type="entry name" value="Nucleotide_cyclase"/>
</dbReference>
<dbReference type="Pfam" id="PF00989">
    <property type="entry name" value="PAS"/>
    <property type="match status" value="1"/>
</dbReference>